<dbReference type="PIRSF" id="PIRSF028451">
    <property type="entry name" value="UCP028451"/>
    <property type="match status" value="1"/>
</dbReference>
<reference evidence="1" key="1">
    <citation type="submission" date="2016-10" db="EMBL/GenBank/DDBJ databases">
        <title>Sequence of Gallionella enrichment culture.</title>
        <authorList>
            <person name="Poehlein A."/>
            <person name="Muehling M."/>
            <person name="Daniel R."/>
        </authorList>
    </citation>
    <scope>NUCLEOTIDE SEQUENCE</scope>
</reference>
<comment type="caution">
    <text evidence="1">The sequence shown here is derived from an EMBL/GenBank/DDBJ whole genome shotgun (WGS) entry which is preliminary data.</text>
</comment>
<sequence>MLQPTTIKFLKDLKKNNSKEWFDKNRKVYEAAKEDFATLVNNVINQFGKKDATIANLTAKDCMFRINRDVRFSKDKSPYKTNLGAAFSKGGKKAIVAGYYFHCEPGQAFVGGGLWMPDADVVKKVRQEIDYCFDEFSKIIKNKKFVAQYKSLEITDETSLTREPKGYEKNNPAIQFIKLKSWLAMSSLTDAELTDKNLTKKIVAAFEALQPFIEFLNRGIEG</sequence>
<name>A0A1J5SZS9_9ZZZZ</name>
<proteinExistence type="predicted"/>
<organism evidence="1">
    <name type="scientific">mine drainage metagenome</name>
    <dbReference type="NCBI Taxonomy" id="410659"/>
    <lineage>
        <taxon>unclassified sequences</taxon>
        <taxon>metagenomes</taxon>
        <taxon>ecological metagenomes</taxon>
    </lineage>
</organism>
<dbReference type="PANTHER" id="PTHR36452">
    <property type="entry name" value="CHROMOSOME 12, WHOLE GENOME SHOTGUN SEQUENCE"/>
    <property type="match status" value="1"/>
</dbReference>
<dbReference type="Pfam" id="PF09365">
    <property type="entry name" value="DUF2461"/>
    <property type="match status" value="1"/>
</dbReference>
<protein>
    <recommendedName>
        <fullName evidence="2">TIGR02453 family protein</fullName>
    </recommendedName>
</protein>
<gene>
    <name evidence="1" type="ORF">GALL_125380</name>
</gene>
<dbReference type="InterPro" id="IPR012808">
    <property type="entry name" value="CHP02453"/>
</dbReference>
<dbReference type="NCBIfam" id="TIGR02453">
    <property type="entry name" value="TIGR02453 family protein"/>
    <property type="match status" value="1"/>
</dbReference>
<dbReference type="PANTHER" id="PTHR36452:SF1">
    <property type="entry name" value="DUF2461 DOMAIN-CONTAINING PROTEIN"/>
    <property type="match status" value="1"/>
</dbReference>
<evidence type="ECO:0000313" key="1">
    <source>
        <dbReference type="EMBL" id="OIR05486.1"/>
    </source>
</evidence>
<dbReference type="InterPro" id="IPR015996">
    <property type="entry name" value="UCP028451"/>
</dbReference>
<evidence type="ECO:0008006" key="2">
    <source>
        <dbReference type="Google" id="ProtNLM"/>
    </source>
</evidence>
<dbReference type="AlphaFoldDB" id="A0A1J5SZS9"/>
<accession>A0A1J5SZS9</accession>
<dbReference type="EMBL" id="MLJW01000050">
    <property type="protein sequence ID" value="OIR05486.1"/>
    <property type="molecule type" value="Genomic_DNA"/>
</dbReference>